<dbReference type="GO" id="GO:0016301">
    <property type="term" value="F:kinase activity"/>
    <property type="evidence" value="ECO:0007669"/>
    <property type="project" value="UniProtKB-KW"/>
</dbReference>
<dbReference type="PANTHER" id="PTHR18964:SF149">
    <property type="entry name" value="BIFUNCTIONAL UDP-N-ACETYLGLUCOSAMINE 2-EPIMERASE_N-ACETYLMANNOSAMINE KINASE"/>
    <property type="match status" value="1"/>
</dbReference>
<keyword evidence="2" id="KW-0808">Transferase</keyword>
<protein>
    <submittedName>
        <fullName evidence="2">Glucokinase</fullName>
    </submittedName>
</protein>
<dbReference type="Gene3D" id="3.30.420.40">
    <property type="match status" value="2"/>
</dbReference>
<organism evidence="2 3">
    <name type="scientific">Mucilaginibacter mallensis</name>
    <dbReference type="NCBI Taxonomy" id="652787"/>
    <lineage>
        <taxon>Bacteria</taxon>
        <taxon>Pseudomonadati</taxon>
        <taxon>Bacteroidota</taxon>
        <taxon>Sphingobacteriia</taxon>
        <taxon>Sphingobacteriales</taxon>
        <taxon>Sphingobacteriaceae</taxon>
        <taxon>Mucilaginibacter</taxon>
    </lineage>
</organism>
<keyword evidence="2" id="KW-0418">Kinase</keyword>
<evidence type="ECO:0000313" key="2">
    <source>
        <dbReference type="EMBL" id="SDT36585.1"/>
    </source>
</evidence>
<evidence type="ECO:0000256" key="1">
    <source>
        <dbReference type="ARBA" id="ARBA00006479"/>
    </source>
</evidence>
<dbReference type="Proteomes" id="UP000199679">
    <property type="component" value="Chromosome I"/>
</dbReference>
<dbReference type="InterPro" id="IPR043129">
    <property type="entry name" value="ATPase_NBD"/>
</dbReference>
<dbReference type="SUPFAM" id="SSF53067">
    <property type="entry name" value="Actin-like ATPase domain"/>
    <property type="match status" value="1"/>
</dbReference>
<dbReference type="InterPro" id="IPR000600">
    <property type="entry name" value="ROK"/>
</dbReference>
<sequence>MRTNEITSTYILTTDIGGTHITSAICNLELKTIIPESLTRVEVFSKGDADHIFTAWDTAFQYSLANAPGTVSGMGVAMPGPFDYENGISYIRGLDKYERIYGLNIKKKFAESLNLNSSNIRFRNDAESTVAGEIIAGAGRKYNDVVGITLGTGFGSAFSKNKITRDVNWGSDKYKNSIADDYFSTRWFLTRYHELTESFIPGVRELAILAENDANAIKVFNEFAVELNAFLKQKLPVFSPQALVICGNIAKANHLFLPYLQENLSPVIVELGQLGEHASLLGAASLFEIPINVPVNTSVS</sequence>
<proteinExistence type="inferred from homology"/>
<comment type="similarity">
    <text evidence="1">Belongs to the ROK (NagC/XylR) family.</text>
</comment>
<evidence type="ECO:0000313" key="3">
    <source>
        <dbReference type="Proteomes" id="UP000199679"/>
    </source>
</evidence>
<gene>
    <name evidence="2" type="ORF">SAMN05216490_3229</name>
</gene>
<accession>A0A1H1ZS19</accession>
<dbReference type="STRING" id="652787.SAMN05216490_3229"/>
<dbReference type="EMBL" id="LT629740">
    <property type="protein sequence ID" value="SDT36585.1"/>
    <property type="molecule type" value="Genomic_DNA"/>
</dbReference>
<dbReference type="RefSeq" id="WP_091375028.1">
    <property type="nucleotide sequence ID" value="NZ_LT629740.1"/>
</dbReference>
<dbReference type="OrthoDB" id="49666at2"/>
<name>A0A1H1ZS19_MUCMA</name>
<dbReference type="Pfam" id="PF00480">
    <property type="entry name" value="ROK"/>
    <property type="match status" value="1"/>
</dbReference>
<keyword evidence="3" id="KW-1185">Reference proteome</keyword>
<dbReference type="CDD" id="cd23763">
    <property type="entry name" value="ASKHA_ATPase_ROK"/>
    <property type="match status" value="1"/>
</dbReference>
<dbReference type="PANTHER" id="PTHR18964">
    <property type="entry name" value="ROK (REPRESSOR, ORF, KINASE) FAMILY"/>
    <property type="match status" value="1"/>
</dbReference>
<reference evidence="2 3" key="1">
    <citation type="submission" date="2016-10" db="EMBL/GenBank/DDBJ databases">
        <authorList>
            <person name="de Groot N.N."/>
        </authorList>
    </citation>
    <scope>NUCLEOTIDE SEQUENCE [LARGE SCALE GENOMIC DNA]</scope>
    <source>
        <strain evidence="2 3">MP1X4</strain>
    </source>
</reference>
<dbReference type="AlphaFoldDB" id="A0A1H1ZS19"/>